<gene>
    <name evidence="2" type="ORF">HGRIS_003526</name>
</gene>
<keyword evidence="3" id="KW-1185">Reference proteome</keyword>
<evidence type="ECO:0000313" key="2">
    <source>
        <dbReference type="EMBL" id="KAL0954566.1"/>
    </source>
</evidence>
<evidence type="ECO:0000256" key="1">
    <source>
        <dbReference type="SAM" id="MobiDB-lite"/>
    </source>
</evidence>
<accession>A0ABR3JHB1</accession>
<proteinExistence type="predicted"/>
<feature type="region of interest" description="Disordered" evidence="1">
    <location>
        <begin position="1"/>
        <end position="35"/>
    </location>
</feature>
<comment type="caution">
    <text evidence="2">The sequence shown here is derived from an EMBL/GenBank/DDBJ whole genome shotgun (WGS) entry which is preliminary data.</text>
</comment>
<protein>
    <submittedName>
        <fullName evidence="2">Uncharacterized protein</fullName>
    </submittedName>
</protein>
<organism evidence="2 3">
    <name type="scientific">Hohenbuehelia grisea</name>
    <dbReference type="NCBI Taxonomy" id="104357"/>
    <lineage>
        <taxon>Eukaryota</taxon>
        <taxon>Fungi</taxon>
        <taxon>Dikarya</taxon>
        <taxon>Basidiomycota</taxon>
        <taxon>Agaricomycotina</taxon>
        <taxon>Agaricomycetes</taxon>
        <taxon>Agaricomycetidae</taxon>
        <taxon>Agaricales</taxon>
        <taxon>Pleurotineae</taxon>
        <taxon>Pleurotaceae</taxon>
        <taxon>Hohenbuehelia</taxon>
    </lineage>
</organism>
<name>A0ABR3JHB1_9AGAR</name>
<reference evidence="3" key="1">
    <citation type="submission" date="2024-06" db="EMBL/GenBank/DDBJ databases">
        <title>Multi-omics analyses provide insights into the biosynthesis of the anticancer antibiotic pleurotin in Hohenbuehelia grisea.</title>
        <authorList>
            <person name="Weaver J.A."/>
            <person name="Alberti F."/>
        </authorList>
    </citation>
    <scope>NUCLEOTIDE SEQUENCE [LARGE SCALE GENOMIC DNA]</scope>
    <source>
        <strain evidence="3">T-177</strain>
    </source>
</reference>
<dbReference type="Proteomes" id="UP001556367">
    <property type="component" value="Unassembled WGS sequence"/>
</dbReference>
<dbReference type="EMBL" id="JASNQZ010000007">
    <property type="protein sequence ID" value="KAL0954566.1"/>
    <property type="molecule type" value="Genomic_DNA"/>
</dbReference>
<feature type="compositionally biased region" description="Low complexity" evidence="1">
    <location>
        <begin position="18"/>
        <end position="31"/>
    </location>
</feature>
<feature type="compositionally biased region" description="Polar residues" evidence="1">
    <location>
        <begin position="1"/>
        <end position="12"/>
    </location>
</feature>
<evidence type="ECO:0000313" key="3">
    <source>
        <dbReference type="Proteomes" id="UP001556367"/>
    </source>
</evidence>
<sequence length="97" mass="9856">MRIASSDESASSAPGDEASGSTSASASPSSAVQHTNIPAQLVIDSRGEDVCDLVVVSFLLLEKARRAREASTGNRADVLATPLTPIGKGYALKNGGV</sequence>